<sequence length="65" mass="6939">MIEKSYIPVCGLYKTSNESEADLALALTRSKAGAGLGTLFLWSCNVSNTKSDSTFELSIYGLKSG</sequence>
<dbReference type="Proteomes" id="UP001141552">
    <property type="component" value="Unassembled WGS sequence"/>
</dbReference>
<accession>A0A9Q0G3Y4</accession>
<evidence type="ECO:0000313" key="2">
    <source>
        <dbReference type="Proteomes" id="UP001141552"/>
    </source>
</evidence>
<proteinExistence type="predicted"/>
<comment type="caution">
    <text evidence="1">The sequence shown here is derived from an EMBL/GenBank/DDBJ whole genome shotgun (WGS) entry which is preliminary data.</text>
</comment>
<protein>
    <submittedName>
        <fullName evidence="1">Uncharacterized protein</fullName>
    </submittedName>
</protein>
<dbReference type="EMBL" id="JAKUCV010002645">
    <property type="protein sequence ID" value="KAJ4841910.1"/>
    <property type="molecule type" value="Genomic_DNA"/>
</dbReference>
<evidence type="ECO:0000313" key="1">
    <source>
        <dbReference type="EMBL" id="KAJ4841910.1"/>
    </source>
</evidence>
<organism evidence="1 2">
    <name type="scientific">Turnera subulata</name>
    <dbReference type="NCBI Taxonomy" id="218843"/>
    <lineage>
        <taxon>Eukaryota</taxon>
        <taxon>Viridiplantae</taxon>
        <taxon>Streptophyta</taxon>
        <taxon>Embryophyta</taxon>
        <taxon>Tracheophyta</taxon>
        <taxon>Spermatophyta</taxon>
        <taxon>Magnoliopsida</taxon>
        <taxon>eudicotyledons</taxon>
        <taxon>Gunneridae</taxon>
        <taxon>Pentapetalae</taxon>
        <taxon>rosids</taxon>
        <taxon>fabids</taxon>
        <taxon>Malpighiales</taxon>
        <taxon>Passifloraceae</taxon>
        <taxon>Turnera</taxon>
    </lineage>
</organism>
<reference evidence="1" key="2">
    <citation type="journal article" date="2023" name="Plants (Basel)">
        <title>Annotation of the Turnera subulata (Passifloraceae) Draft Genome Reveals the S-Locus Evolved after the Divergence of Turneroideae from Passifloroideae in a Stepwise Manner.</title>
        <authorList>
            <person name="Henning P.M."/>
            <person name="Roalson E.H."/>
            <person name="Mir W."/>
            <person name="McCubbin A.G."/>
            <person name="Shore J.S."/>
        </authorList>
    </citation>
    <scope>NUCLEOTIDE SEQUENCE</scope>
    <source>
        <strain evidence="1">F60SS</strain>
    </source>
</reference>
<name>A0A9Q0G3Y4_9ROSI</name>
<keyword evidence="2" id="KW-1185">Reference proteome</keyword>
<gene>
    <name evidence="1" type="ORF">Tsubulata_013343</name>
</gene>
<feature type="non-terminal residue" evidence="1">
    <location>
        <position position="1"/>
    </location>
</feature>
<dbReference type="AlphaFoldDB" id="A0A9Q0G3Y4"/>
<reference evidence="1" key="1">
    <citation type="submission" date="2022-02" db="EMBL/GenBank/DDBJ databases">
        <authorList>
            <person name="Henning P.M."/>
            <person name="McCubbin A.G."/>
            <person name="Shore J.S."/>
        </authorList>
    </citation>
    <scope>NUCLEOTIDE SEQUENCE</scope>
    <source>
        <strain evidence="1">F60SS</strain>
        <tissue evidence="1">Leaves</tissue>
    </source>
</reference>